<evidence type="ECO:0000256" key="2">
    <source>
        <dbReference type="ARBA" id="ARBA00022840"/>
    </source>
</evidence>
<dbReference type="PANTHER" id="PTHR13140">
    <property type="entry name" value="MYOSIN"/>
    <property type="match status" value="1"/>
</dbReference>
<keyword evidence="3 6" id="KW-0518">Myosin</keyword>
<accession>A0A251TA27</accession>
<evidence type="ECO:0000256" key="5">
    <source>
        <dbReference type="ARBA" id="ARBA00023203"/>
    </source>
</evidence>
<dbReference type="PANTHER" id="PTHR13140:SF792">
    <property type="entry name" value="MYOSIN-9"/>
    <property type="match status" value="1"/>
</dbReference>
<reference evidence="9" key="1">
    <citation type="journal article" date="2017" name="Nature">
        <title>The sunflower genome provides insights into oil metabolism, flowering and Asterid evolution.</title>
        <authorList>
            <person name="Badouin H."/>
            <person name="Gouzy J."/>
            <person name="Grassa C.J."/>
            <person name="Murat F."/>
            <person name="Staton S.E."/>
            <person name="Cottret L."/>
            <person name="Lelandais-Briere C."/>
            <person name="Owens G.L."/>
            <person name="Carrere S."/>
            <person name="Mayjonade B."/>
            <person name="Legrand L."/>
            <person name="Gill N."/>
            <person name="Kane N.C."/>
            <person name="Bowers J.E."/>
            <person name="Hubner S."/>
            <person name="Bellec A."/>
            <person name="Berard A."/>
            <person name="Berges H."/>
            <person name="Blanchet N."/>
            <person name="Boniface M.C."/>
            <person name="Brunel D."/>
            <person name="Catrice O."/>
            <person name="Chaidir N."/>
            <person name="Claudel C."/>
            <person name="Donnadieu C."/>
            <person name="Faraut T."/>
            <person name="Fievet G."/>
            <person name="Helmstetter N."/>
            <person name="King M."/>
            <person name="Knapp S.J."/>
            <person name="Lai Z."/>
            <person name="Le Paslier M.C."/>
            <person name="Lippi Y."/>
            <person name="Lorenzon L."/>
            <person name="Mandel J.R."/>
            <person name="Marage G."/>
            <person name="Marchand G."/>
            <person name="Marquand E."/>
            <person name="Bret-Mestries E."/>
            <person name="Morien E."/>
            <person name="Nambeesan S."/>
            <person name="Nguyen T."/>
            <person name="Pegot-Espagnet P."/>
            <person name="Pouilly N."/>
            <person name="Raftis F."/>
            <person name="Sallet E."/>
            <person name="Schiex T."/>
            <person name="Thomas J."/>
            <person name="Vandecasteele C."/>
            <person name="Vares D."/>
            <person name="Vear F."/>
            <person name="Vautrin S."/>
            <person name="Crespi M."/>
            <person name="Mangin B."/>
            <person name="Burke J.M."/>
            <person name="Salse J."/>
            <person name="Munos S."/>
            <person name="Vincourt P."/>
            <person name="Rieseberg L.H."/>
            <person name="Langlade N.B."/>
        </authorList>
    </citation>
    <scope>NUCLEOTIDE SEQUENCE [LARGE SCALE GENOMIC DNA]</scope>
    <source>
        <strain evidence="9">cv. SF193</strain>
    </source>
</reference>
<dbReference type="GO" id="GO:0016787">
    <property type="term" value="F:hydrolase activity"/>
    <property type="evidence" value="ECO:0007669"/>
    <property type="project" value="UniProtKB-KW"/>
</dbReference>
<evidence type="ECO:0000313" key="9">
    <source>
        <dbReference type="Proteomes" id="UP000215914"/>
    </source>
</evidence>
<evidence type="ECO:0000313" key="8">
    <source>
        <dbReference type="EMBL" id="OTG08007.1"/>
    </source>
</evidence>
<proteinExistence type="inferred from homology"/>
<dbReference type="InterPro" id="IPR036961">
    <property type="entry name" value="Kinesin_motor_dom_sf"/>
</dbReference>
<dbReference type="GO" id="GO:0003779">
    <property type="term" value="F:actin binding"/>
    <property type="evidence" value="ECO:0007669"/>
    <property type="project" value="UniProtKB-KW"/>
</dbReference>
<dbReference type="GO" id="GO:0003774">
    <property type="term" value="F:cytoskeletal motor activity"/>
    <property type="evidence" value="ECO:0007669"/>
    <property type="project" value="InterPro"/>
</dbReference>
<keyword evidence="2" id="KW-0067">ATP-binding</keyword>
<dbReference type="STRING" id="4232.A0A251TA27"/>
<dbReference type="SMART" id="SM00242">
    <property type="entry name" value="MYSc"/>
    <property type="match status" value="1"/>
</dbReference>
<dbReference type="InterPro" id="IPR001609">
    <property type="entry name" value="Myosin_head_motor_dom-like"/>
</dbReference>
<keyword evidence="8" id="KW-0378">Hydrolase</keyword>
<evidence type="ECO:0000256" key="6">
    <source>
        <dbReference type="PROSITE-ProRule" id="PRU00782"/>
    </source>
</evidence>
<sequence>MFPKSTPDTFSQKLYQTFQTHRRFIKPKLARSDFIIAHYAGEVHYQSDQFLDKNKDYIVPEHQDLLSASKCSFVAGLFPPLHQDATKHSKFSSIGSRFKVQLQQLMETLNSTQPHYIRCVKPNNLLKPAVFENVNVIHQLRYGGVLEAIRISCAGYPTNKNFTDFINRFGLLDPEVLRLK</sequence>
<dbReference type="OMA" id="MAKCRPW"/>
<dbReference type="Gene3D" id="3.40.850.10">
    <property type="entry name" value="Kinesin motor domain"/>
    <property type="match status" value="1"/>
</dbReference>
<feature type="region of interest" description="Actin-binding" evidence="6">
    <location>
        <begin position="102"/>
        <end position="124"/>
    </location>
</feature>
<keyword evidence="4" id="KW-0505">Motor protein</keyword>
<dbReference type="InParanoid" id="A0A251TA27"/>
<comment type="similarity">
    <text evidence="6">Belongs to the TRAFAC class myosin-kinesin ATPase superfamily. Myosin family.</text>
</comment>
<dbReference type="EMBL" id="CM007900">
    <property type="protein sequence ID" value="OTG08007.1"/>
    <property type="molecule type" value="Genomic_DNA"/>
</dbReference>
<dbReference type="AlphaFoldDB" id="A0A251TA27"/>
<dbReference type="SUPFAM" id="SSF52540">
    <property type="entry name" value="P-loop containing nucleoside triphosphate hydrolases"/>
    <property type="match status" value="1"/>
</dbReference>
<dbReference type="Gene3D" id="1.20.58.530">
    <property type="match status" value="1"/>
</dbReference>
<dbReference type="Proteomes" id="UP000215914">
    <property type="component" value="Chromosome 11"/>
</dbReference>
<evidence type="ECO:0000259" key="7">
    <source>
        <dbReference type="PROSITE" id="PS51456"/>
    </source>
</evidence>
<keyword evidence="9" id="KW-1185">Reference proteome</keyword>
<evidence type="ECO:0000256" key="4">
    <source>
        <dbReference type="ARBA" id="ARBA00023175"/>
    </source>
</evidence>
<keyword evidence="1" id="KW-0547">Nucleotide-binding</keyword>
<evidence type="ECO:0000256" key="1">
    <source>
        <dbReference type="ARBA" id="ARBA00022741"/>
    </source>
</evidence>
<comment type="caution">
    <text evidence="6">Lacks conserved residue(s) required for the propagation of feature annotation.</text>
</comment>
<keyword evidence="5 6" id="KW-0009">Actin-binding</keyword>
<name>A0A251TA27_HELAN</name>
<organism evidence="8 9">
    <name type="scientific">Helianthus annuus</name>
    <name type="common">Common sunflower</name>
    <dbReference type="NCBI Taxonomy" id="4232"/>
    <lineage>
        <taxon>Eukaryota</taxon>
        <taxon>Viridiplantae</taxon>
        <taxon>Streptophyta</taxon>
        <taxon>Embryophyta</taxon>
        <taxon>Tracheophyta</taxon>
        <taxon>Spermatophyta</taxon>
        <taxon>Magnoliopsida</taxon>
        <taxon>eudicotyledons</taxon>
        <taxon>Gunneridae</taxon>
        <taxon>Pentapetalae</taxon>
        <taxon>asterids</taxon>
        <taxon>campanulids</taxon>
        <taxon>Asterales</taxon>
        <taxon>Asteraceae</taxon>
        <taxon>Asteroideae</taxon>
        <taxon>Heliantheae alliance</taxon>
        <taxon>Heliantheae</taxon>
        <taxon>Helianthus</taxon>
    </lineage>
</organism>
<gene>
    <name evidence="8" type="ORF">HannXRQ_Chr11g0336851</name>
</gene>
<dbReference type="Pfam" id="PF00063">
    <property type="entry name" value="Myosin_head"/>
    <property type="match status" value="1"/>
</dbReference>
<dbReference type="PROSITE" id="PS51456">
    <property type="entry name" value="MYOSIN_MOTOR"/>
    <property type="match status" value="1"/>
</dbReference>
<dbReference type="InterPro" id="IPR027417">
    <property type="entry name" value="P-loop_NTPase"/>
</dbReference>
<dbReference type="GO" id="GO:0005524">
    <property type="term" value="F:ATP binding"/>
    <property type="evidence" value="ECO:0007669"/>
    <property type="project" value="UniProtKB-KW"/>
</dbReference>
<feature type="domain" description="Myosin motor" evidence="7">
    <location>
        <begin position="1"/>
        <end position="180"/>
    </location>
</feature>
<evidence type="ECO:0000256" key="3">
    <source>
        <dbReference type="ARBA" id="ARBA00023123"/>
    </source>
</evidence>
<dbReference type="GO" id="GO:0016459">
    <property type="term" value="C:myosin complex"/>
    <property type="evidence" value="ECO:0007669"/>
    <property type="project" value="UniProtKB-KW"/>
</dbReference>
<protein>
    <submittedName>
        <fullName evidence="8">Putative P-loop containing nucleoside triphosphate hydrolase</fullName>
    </submittedName>
</protein>